<dbReference type="EMBL" id="RJVO01000009">
    <property type="protein sequence ID" value="ROH86428.1"/>
    <property type="molecule type" value="Genomic_DNA"/>
</dbReference>
<proteinExistence type="predicted"/>
<dbReference type="InterPro" id="IPR050411">
    <property type="entry name" value="AlphaKG_dependent_hydroxylases"/>
</dbReference>
<dbReference type="AlphaFoldDB" id="A0A3N0V1R7"/>
<dbReference type="SUPFAM" id="SSF51197">
    <property type="entry name" value="Clavaminate synthase-like"/>
    <property type="match status" value="1"/>
</dbReference>
<evidence type="ECO:0000259" key="4">
    <source>
        <dbReference type="Pfam" id="PF02668"/>
    </source>
</evidence>
<evidence type="ECO:0000256" key="1">
    <source>
        <dbReference type="ARBA" id="ARBA00001954"/>
    </source>
</evidence>
<evidence type="ECO:0000313" key="5">
    <source>
        <dbReference type="EMBL" id="ROH86428.1"/>
    </source>
</evidence>
<dbReference type="Pfam" id="PF02668">
    <property type="entry name" value="TauD"/>
    <property type="match status" value="1"/>
</dbReference>
<dbReference type="InterPro" id="IPR042098">
    <property type="entry name" value="TauD-like_sf"/>
</dbReference>
<reference evidence="5 6" key="1">
    <citation type="submission" date="2018-10" db="EMBL/GenBank/DDBJ databases">
        <authorList>
            <person name="Chen W.-M."/>
        </authorList>
    </citation>
    <scope>NUCLEOTIDE SEQUENCE [LARGE SCALE GENOMIC DNA]</scope>
    <source>
        <strain evidence="5 6">THS-13</strain>
    </source>
</reference>
<dbReference type="InterPro" id="IPR003819">
    <property type="entry name" value="TauD/TfdA-like"/>
</dbReference>
<organism evidence="5 6">
    <name type="scientific">Stagnimonas aquatica</name>
    <dbReference type="NCBI Taxonomy" id="2689987"/>
    <lineage>
        <taxon>Bacteria</taxon>
        <taxon>Pseudomonadati</taxon>
        <taxon>Pseudomonadota</taxon>
        <taxon>Gammaproteobacteria</taxon>
        <taxon>Nevskiales</taxon>
        <taxon>Nevskiaceae</taxon>
        <taxon>Stagnimonas</taxon>
    </lineage>
</organism>
<accession>A0A3N0V1R7</accession>
<gene>
    <name evidence="5" type="ORF">ED208_15435</name>
</gene>
<dbReference type="InParanoid" id="A0A3N0V1R7"/>
<keyword evidence="6" id="KW-1185">Reference proteome</keyword>
<comment type="caution">
    <text evidence="5">The sequence shown here is derived from an EMBL/GenBank/DDBJ whole genome shotgun (WGS) entry which is preliminary data.</text>
</comment>
<sequence length="374" mass="41734">MNKLLFTDTPGNAGGCAQFPALVPSMSANPPPFSLSSARLPLLVQPAGIADVAGLSAWLEAHRDWVTEQLHEVGALLFRGFGVRGVDDVEVVARAIEPGLQNEYLGSSPRVALSKSGYVFSASELPDFYPLPAHNEMSFTAQPPSRLFFACTIAPGKFGETPLVDFRAVYRDLDPALRERWAKKGLRIIRNYSGPGETKKDFFELKKWTEMFNTRDRAVVEATCAREGFQPVWKDNDRLALISHHQPVRPHPVTGEPVWFNHIHNFHLDAGHLEYFQVLKLRPSLRHLRYWALARALSAWKRRTVAAEDQAMHATFADGSEIPSAEVDAVIRAIWKNLVITPWQQGDVVVIDNASTGHGRLPYEGPREVVVSWA</sequence>
<dbReference type="Gene3D" id="3.60.130.10">
    <property type="entry name" value="Clavaminate synthase-like"/>
    <property type="match status" value="1"/>
</dbReference>
<dbReference type="PANTHER" id="PTHR10696:SF56">
    <property type="entry name" value="TAUD_TFDA-LIKE DOMAIN-CONTAINING PROTEIN"/>
    <property type="match status" value="1"/>
</dbReference>
<dbReference type="Proteomes" id="UP000282106">
    <property type="component" value="Unassembled WGS sequence"/>
</dbReference>
<name>A0A3N0V1R7_9GAMM</name>
<evidence type="ECO:0000256" key="3">
    <source>
        <dbReference type="ARBA" id="ARBA00023194"/>
    </source>
</evidence>
<keyword evidence="2" id="KW-0560">Oxidoreductase</keyword>
<dbReference type="GO" id="GO:0016706">
    <property type="term" value="F:2-oxoglutarate-dependent dioxygenase activity"/>
    <property type="evidence" value="ECO:0007669"/>
    <property type="project" value="UniProtKB-ARBA"/>
</dbReference>
<dbReference type="PANTHER" id="PTHR10696">
    <property type="entry name" value="GAMMA-BUTYROBETAINE HYDROXYLASE-RELATED"/>
    <property type="match status" value="1"/>
</dbReference>
<protein>
    <recommendedName>
        <fullName evidence="4">TauD/TfdA-like domain-containing protein</fullName>
    </recommendedName>
</protein>
<keyword evidence="3" id="KW-0045">Antibiotic biosynthesis</keyword>
<feature type="domain" description="TauD/TfdA-like" evidence="4">
    <location>
        <begin position="51"/>
        <end position="373"/>
    </location>
</feature>
<comment type="cofactor">
    <cofactor evidence="1">
        <name>Fe(2+)</name>
        <dbReference type="ChEBI" id="CHEBI:29033"/>
    </cofactor>
</comment>
<evidence type="ECO:0000256" key="2">
    <source>
        <dbReference type="ARBA" id="ARBA00023002"/>
    </source>
</evidence>
<dbReference type="GO" id="GO:0017000">
    <property type="term" value="P:antibiotic biosynthetic process"/>
    <property type="evidence" value="ECO:0007669"/>
    <property type="project" value="UniProtKB-KW"/>
</dbReference>
<evidence type="ECO:0000313" key="6">
    <source>
        <dbReference type="Proteomes" id="UP000282106"/>
    </source>
</evidence>